<feature type="transmembrane region" description="Helical" evidence="6">
    <location>
        <begin position="224"/>
        <end position="246"/>
    </location>
</feature>
<feature type="transmembrane region" description="Helical" evidence="6">
    <location>
        <begin position="162"/>
        <end position="180"/>
    </location>
</feature>
<protein>
    <submittedName>
        <fullName evidence="8">EamA-like transporter family protein</fullName>
    </submittedName>
</protein>
<dbReference type="SUPFAM" id="SSF103481">
    <property type="entry name" value="Multidrug resistance efflux transporter EmrE"/>
    <property type="match status" value="2"/>
</dbReference>
<evidence type="ECO:0000256" key="5">
    <source>
        <dbReference type="ARBA" id="ARBA00023136"/>
    </source>
</evidence>
<keyword evidence="9" id="KW-1185">Reference proteome</keyword>
<comment type="subcellular location">
    <subcellularLocation>
        <location evidence="1">Membrane</location>
        <topology evidence="1">Multi-pass membrane protein</topology>
    </subcellularLocation>
</comment>
<evidence type="ECO:0000256" key="4">
    <source>
        <dbReference type="ARBA" id="ARBA00022989"/>
    </source>
</evidence>
<feature type="transmembrane region" description="Helical" evidence="6">
    <location>
        <begin position="107"/>
        <end position="127"/>
    </location>
</feature>
<dbReference type="GO" id="GO:0016020">
    <property type="term" value="C:membrane"/>
    <property type="evidence" value="ECO:0007669"/>
    <property type="project" value="UniProtKB-SubCell"/>
</dbReference>
<evidence type="ECO:0000256" key="1">
    <source>
        <dbReference type="ARBA" id="ARBA00004141"/>
    </source>
</evidence>
<evidence type="ECO:0000259" key="7">
    <source>
        <dbReference type="Pfam" id="PF00892"/>
    </source>
</evidence>
<dbReference type="PANTHER" id="PTHR32322:SF2">
    <property type="entry name" value="EAMA DOMAIN-CONTAINING PROTEIN"/>
    <property type="match status" value="1"/>
</dbReference>
<keyword evidence="3 6" id="KW-0812">Transmembrane</keyword>
<sequence length="301" mass="32301">METKNTNQQTISKLQNPTLAWSLLALLAVIWGSSFILVKKSLVVFDASQVGSLRIGAAFLFFLPFVLTNLKKIPFQKAHIFLLVGCLGNLFPAYLFSLAGAKLDSGVSGALNSTTPLFTLIVGGLFFGNKITSKQTIGIVLGFIGALLLILAGAKGLNFNVYALYVVAATVFYGLNLNITKKYLTGLDLTPFQITSFIFTTIGPVALIVLFSGDFLQKMQSSDAIAPLFYGVLLGVMGSAIAMVLFNRLIQMTSAVLASSVTYLIPIVAIIWGIIDGETIQIQHFLGMGIILVGVYLVNKS</sequence>
<dbReference type="RefSeq" id="WP_109741692.1">
    <property type="nucleotide sequence ID" value="NZ_QGGO01000004.1"/>
</dbReference>
<proteinExistence type="inferred from homology"/>
<feature type="transmembrane region" description="Helical" evidence="6">
    <location>
        <begin position="20"/>
        <end position="38"/>
    </location>
</feature>
<comment type="caution">
    <text evidence="8">The sequence shown here is derived from an EMBL/GenBank/DDBJ whole genome shotgun (WGS) entry which is preliminary data.</text>
</comment>
<evidence type="ECO:0000313" key="9">
    <source>
        <dbReference type="Proteomes" id="UP000245489"/>
    </source>
</evidence>
<dbReference type="InterPro" id="IPR050638">
    <property type="entry name" value="AA-Vitamin_Transporters"/>
</dbReference>
<dbReference type="OrthoDB" id="1117213at2"/>
<dbReference type="PANTHER" id="PTHR32322">
    <property type="entry name" value="INNER MEMBRANE TRANSPORTER"/>
    <property type="match status" value="1"/>
</dbReference>
<feature type="transmembrane region" description="Helical" evidence="6">
    <location>
        <begin position="50"/>
        <end position="68"/>
    </location>
</feature>
<evidence type="ECO:0000256" key="2">
    <source>
        <dbReference type="ARBA" id="ARBA00007362"/>
    </source>
</evidence>
<feature type="transmembrane region" description="Helical" evidence="6">
    <location>
        <begin position="281"/>
        <end position="298"/>
    </location>
</feature>
<organism evidence="8 9">
    <name type="scientific">Arcicella aurantiaca</name>
    <dbReference type="NCBI Taxonomy" id="591202"/>
    <lineage>
        <taxon>Bacteria</taxon>
        <taxon>Pseudomonadati</taxon>
        <taxon>Bacteroidota</taxon>
        <taxon>Cytophagia</taxon>
        <taxon>Cytophagales</taxon>
        <taxon>Flectobacillaceae</taxon>
        <taxon>Arcicella</taxon>
    </lineage>
</organism>
<evidence type="ECO:0000313" key="8">
    <source>
        <dbReference type="EMBL" id="PWK28133.1"/>
    </source>
</evidence>
<name>A0A316EH67_9BACT</name>
<keyword evidence="4 6" id="KW-1133">Transmembrane helix</keyword>
<feature type="transmembrane region" description="Helical" evidence="6">
    <location>
        <begin position="192"/>
        <end position="212"/>
    </location>
</feature>
<comment type="similarity">
    <text evidence="2">Belongs to the EamA transporter family.</text>
</comment>
<feature type="domain" description="EamA" evidence="7">
    <location>
        <begin position="163"/>
        <end position="299"/>
    </location>
</feature>
<dbReference type="AlphaFoldDB" id="A0A316EH67"/>
<feature type="domain" description="EamA" evidence="7">
    <location>
        <begin position="22"/>
        <end position="150"/>
    </location>
</feature>
<dbReference type="Pfam" id="PF00892">
    <property type="entry name" value="EamA"/>
    <property type="match status" value="2"/>
</dbReference>
<gene>
    <name evidence="8" type="ORF">LV89_00911</name>
</gene>
<feature type="transmembrane region" description="Helical" evidence="6">
    <location>
        <begin position="255"/>
        <end position="275"/>
    </location>
</feature>
<feature type="transmembrane region" description="Helical" evidence="6">
    <location>
        <begin position="139"/>
        <end position="156"/>
    </location>
</feature>
<dbReference type="InterPro" id="IPR000620">
    <property type="entry name" value="EamA_dom"/>
</dbReference>
<dbReference type="InterPro" id="IPR037185">
    <property type="entry name" value="EmrE-like"/>
</dbReference>
<dbReference type="Proteomes" id="UP000245489">
    <property type="component" value="Unassembled WGS sequence"/>
</dbReference>
<feature type="transmembrane region" description="Helical" evidence="6">
    <location>
        <begin position="80"/>
        <end position="101"/>
    </location>
</feature>
<dbReference type="EMBL" id="QGGO01000004">
    <property type="protein sequence ID" value="PWK28133.1"/>
    <property type="molecule type" value="Genomic_DNA"/>
</dbReference>
<evidence type="ECO:0000256" key="3">
    <source>
        <dbReference type="ARBA" id="ARBA00022692"/>
    </source>
</evidence>
<keyword evidence="5 6" id="KW-0472">Membrane</keyword>
<accession>A0A316EH67</accession>
<evidence type="ECO:0000256" key="6">
    <source>
        <dbReference type="SAM" id="Phobius"/>
    </source>
</evidence>
<reference evidence="8 9" key="1">
    <citation type="submission" date="2018-05" db="EMBL/GenBank/DDBJ databases">
        <title>Genomic Encyclopedia of Archaeal and Bacterial Type Strains, Phase II (KMG-II): from individual species to whole genera.</title>
        <authorList>
            <person name="Goeker M."/>
        </authorList>
    </citation>
    <scope>NUCLEOTIDE SEQUENCE [LARGE SCALE GENOMIC DNA]</scope>
    <source>
        <strain evidence="8 9">DSM 22214</strain>
    </source>
</reference>